<keyword evidence="3" id="KW-1185">Reference proteome</keyword>
<evidence type="ECO:0000313" key="2">
    <source>
        <dbReference type="EMBL" id="SOB87421.1"/>
    </source>
</evidence>
<sequence length="130" mass="14001">MSVLLFYAVLILGVGLVAAAMVALPRVALQWALSAYVPAWLLVLISLAVSVGLLKLFNRSFPGMLWLTAFVFLFTIVDHVGQMWKVLDGTGRAILTVAVGIALLLLTATVRASGPMWPAALLMRLLALLR</sequence>
<feature type="transmembrane region" description="Helical" evidence="1">
    <location>
        <begin position="35"/>
        <end position="57"/>
    </location>
</feature>
<name>A0A285QZZ8_9SPHN</name>
<evidence type="ECO:0000313" key="3">
    <source>
        <dbReference type="Proteomes" id="UP000219494"/>
    </source>
</evidence>
<reference evidence="2 3" key="1">
    <citation type="submission" date="2017-07" db="EMBL/GenBank/DDBJ databases">
        <authorList>
            <person name="Sun Z.S."/>
            <person name="Albrecht U."/>
            <person name="Echele G."/>
            <person name="Lee C.C."/>
        </authorList>
    </citation>
    <scope>NUCLEOTIDE SEQUENCE [LARGE SCALE GENOMIC DNA]</scope>
    <source>
        <strain evidence="2 3">CGMCC 1.12672</strain>
    </source>
</reference>
<dbReference type="EMBL" id="OBMI01000003">
    <property type="protein sequence ID" value="SOB87421.1"/>
    <property type="molecule type" value="Genomic_DNA"/>
</dbReference>
<proteinExistence type="predicted"/>
<dbReference type="RefSeq" id="WP_144033607.1">
    <property type="nucleotide sequence ID" value="NZ_OBMI01000003.1"/>
</dbReference>
<protein>
    <submittedName>
        <fullName evidence="2">Uncharacterized protein</fullName>
    </submittedName>
</protein>
<gene>
    <name evidence="2" type="ORF">SAMN06297144_2553</name>
</gene>
<keyword evidence="1" id="KW-0472">Membrane</keyword>
<feature type="transmembrane region" description="Helical" evidence="1">
    <location>
        <begin position="64"/>
        <end position="81"/>
    </location>
</feature>
<feature type="transmembrane region" description="Helical" evidence="1">
    <location>
        <begin position="93"/>
        <end position="114"/>
    </location>
</feature>
<organism evidence="2 3">
    <name type="scientific">Sphingomonas guangdongensis</name>
    <dbReference type="NCBI Taxonomy" id="1141890"/>
    <lineage>
        <taxon>Bacteria</taxon>
        <taxon>Pseudomonadati</taxon>
        <taxon>Pseudomonadota</taxon>
        <taxon>Alphaproteobacteria</taxon>
        <taxon>Sphingomonadales</taxon>
        <taxon>Sphingomonadaceae</taxon>
        <taxon>Sphingomonas</taxon>
    </lineage>
</organism>
<accession>A0A285QZZ8</accession>
<keyword evidence="1" id="KW-1133">Transmembrane helix</keyword>
<dbReference type="Proteomes" id="UP000219494">
    <property type="component" value="Unassembled WGS sequence"/>
</dbReference>
<keyword evidence="1" id="KW-0812">Transmembrane</keyword>
<evidence type="ECO:0000256" key="1">
    <source>
        <dbReference type="SAM" id="Phobius"/>
    </source>
</evidence>
<dbReference type="AlphaFoldDB" id="A0A285QZZ8"/>